<reference evidence="2 3" key="1">
    <citation type="submission" date="2019-10" db="EMBL/GenBank/DDBJ databases">
        <title>Cognatihalovulum marinum gen. nov. sp. nov., a new member of the family Rhodobacteraceae isolated from deep seawater of the Northwest Indian Ocean.</title>
        <authorList>
            <person name="Ruan C."/>
            <person name="Wang J."/>
            <person name="Zheng X."/>
            <person name="Song L."/>
            <person name="Zhu Y."/>
            <person name="Huang Y."/>
            <person name="Lu Z."/>
            <person name="Du W."/>
            <person name="Huang L."/>
            <person name="Dai X."/>
        </authorList>
    </citation>
    <scope>NUCLEOTIDE SEQUENCE [LARGE SCALE GENOMIC DNA]</scope>
    <source>
        <strain evidence="2 3">2CG4</strain>
    </source>
</reference>
<evidence type="ECO:0000256" key="1">
    <source>
        <dbReference type="SAM" id="SignalP"/>
    </source>
</evidence>
<keyword evidence="1" id="KW-0732">Signal</keyword>
<dbReference type="InterPro" id="IPR007332">
    <property type="entry name" value="DUF411"/>
</dbReference>
<feature type="signal peptide" evidence="1">
    <location>
        <begin position="1"/>
        <end position="29"/>
    </location>
</feature>
<evidence type="ECO:0000313" key="2">
    <source>
        <dbReference type="EMBL" id="MSU89504.1"/>
    </source>
</evidence>
<accession>A0A6L5Z0K3</accession>
<sequence length="158" mass="16635">MPNILTRRAVLTSAGALALALVLPRPGRAAVPAIHVMKDPNCGCCAGWIEILEAEGFDVTTEAAVGAQLARYKLENGIPAELASCHTGKVEGYVIEGHVPVADIRRLLSERPEAVGLAVPGMPYGSPGMGPEDQREAFDVLLVRAGGESEVFTRYDAA</sequence>
<protein>
    <submittedName>
        <fullName evidence="2">DUF411 domain-containing protein</fullName>
    </submittedName>
</protein>
<dbReference type="Proteomes" id="UP000474957">
    <property type="component" value="Unassembled WGS sequence"/>
</dbReference>
<gene>
    <name evidence="2" type="ORF">GE300_07735</name>
</gene>
<evidence type="ECO:0000313" key="3">
    <source>
        <dbReference type="Proteomes" id="UP000474957"/>
    </source>
</evidence>
<dbReference type="Pfam" id="PF04214">
    <property type="entry name" value="DUF411"/>
    <property type="match status" value="1"/>
</dbReference>
<keyword evidence="3" id="KW-1185">Reference proteome</keyword>
<dbReference type="PROSITE" id="PS51318">
    <property type="entry name" value="TAT"/>
    <property type="match status" value="1"/>
</dbReference>
<dbReference type="RefSeq" id="WP_154445982.1">
    <property type="nucleotide sequence ID" value="NZ_WIND01000004.1"/>
</dbReference>
<feature type="chain" id="PRO_5026907190" evidence="1">
    <location>
        <begin position="30"/>
        <end position="158"/>
    </location>
</feature>
<proteinExistence type="predicted"/>
<dbReference type="AlphaFoldDB" id="A0A6L5Z0K3"/>
<dbReference type="EMBL" id="WIND01000004">
    <property type="protein sequence ID" value="MSU89504.1"/>
    <property type="molecule type" value="Genomic_DNA"/>
</dbReference>
<comment type="caution">
    <text evidence="2">The sequence shown here is derived from an EMBL/GenBank/DDBJ whole genome shotgun (WGS) entry which is preliminary data.</text>
</comment>
<name>A0A6L5Z0K3_9RHOB</name>
<organism evidence="2 3">
    <name type="scientific">Halovulum marinum</name>
    <dbReference type="NCBI Taxonomy" id="2662447"/>
    <lineage>
        <taxon>Bacteria</taxon>
        <taxon>Pseudomonadati</taxon>
        <taxon>Pseudomonadota</taxon>
        <taxon>Alphaproteobacteria</taxon>
        <taxon>Rhodobacterales</taxon>
        <taxon>Paracoccaceae</taxon>
        <taxon>Halovulum</taxon>
    </lineage>
</organism>
<dbReference type="InterPro" id="IPR006311">
    <property type="entry name" value="TAT_signal"/>
</dbReference>